<dbReference type="InterPro" id="IPR046863">
    <property type="entry name" value="MbnP-like_dom"/>
</dbReference>
<keyword evidence="4" id="KW-1185">Reference proteome</keyword>
<sequence length="250" mass="27709">MKTRYPIALLHALFFLVACSSKKTDVDQPSAQVQIELQHSVGSKVLNLENTTYQNTYGEDFTVKTFKYYLSNFKLITTLGVVTLPAEYFLVDESAPATKNITLTIPKSYEVNAIQFMLGVDSARNNSGIQSGALDPLNGMFWSWNSGYIMAKLEGVSPASKEPTKAFTFHIGGYEGPFKVQQYITVSFPSNIHIEGGKITSLRLNADVAKWMDGPTPLSFTTIATIHTPGEPAYNIAQHYAKMFSFINHN</sequence>
<dbReference type="PROSITE" id="PS51257">
    <property type="entry name" value="PROKAR_LIPOPROTEIN"/>
    <property type="match status" value="1"/>
</dbReference>
<accession>A0A327QFT0</accession>
<proteinExistence type="predicted"/>
<feature type="chain" id="PRO_5016327681" description="Copper-binding protein MbnP-like domain-containing protein" evidence="1">
    <location>
        <begin position="24"/>
        <end position="250"/>
    </location>
</feature>
<organism evidence="3 4">
    <name type="scientific">Chitinophaga skermanii</name>
    <dbReference type="NCBI Taxonomy" id="331697"/>
    <lineage>
        <taxon>Bacteria</taxon>
        <taxon>Pseudomonadati</taxon>
        <taxon>Bacteroidota</taxon>
        <taxon>Chitinophagia</taxon>
        <taxon>Chitinophagales</taxon>
        <taxon>Chitinophagaceae</taxon>
        <taxon>Chitinophaga</taxon>
    </lineage>
</organism>
<evidence type="ECO:0000313" key="4">
    <source>
        <dbReference type="Proteomes" id="UP000249547"/>
    </source>
</evidence>
<evidence type="ECO:0000259" key="2">
    <source>
        <dbReference type="Pfam" id="PF20243"/>
    </source>
</evidence>
<dbReference type="AlphaFoldDB" id="A0A327QFT0"/>
<keyword evidence="1" id="KW-0732">Signal</keyword>
<comment type="caution">
    <text evidence="3">The sequence shown here is derived from an EMBL/GenBank/DDBJ whole genome shotgun (WGS) entry which is preliminary data.</text>
</comment>
<dbReference type="Pfam" id="PF20243">
    <property type="entry name" value="MbnP"/>
    <property type="match status" value="1"/>
</dbReference>
<feature type="domain" description="Copper-binding protein MbnP-like" evidence="2">
    <location>
        <begin position="31"/>
        <end position="220"/>
    </location>
</feature>
<name>A0A327QFT0_9BACT</name>
<gene>
    <name evidence="3" type="ORF">LX64_03500</name>
</gene>
<dbReference type="RefSeq" id="WP_111598920.1">
    <property type="nucleotide sequence ID" value="NZ_QLLL01000006.1"/>
</dbReference>
<reference evidence="3 4" key="1">
    <citation type="submission" date="2018-06" db="EMBL/GenBank/DDBJ databases">
        <title>Genomic Encyclopedia of Archaeal and Bacterial Type Strains, Phase II (KMG-II): from individual species to whole genera.</title>
        <authorList>
            <person name="Goeker M."/>
        </authorList>
    </citation>
    <scope>NUCLEOTIDE SEQUENCE [LARGE SCALE GENOMIC DNA]</scope>
    <source>
        <strain evidence="3 4">DSM 23857</strain>
    </source>
</reference>
<dbReference type="Proteomes" id="UP000249547">
    <property type="component" value="Unassembled WGS sequence"/>
</dbReference>
<evidence type="ECO:0000256" key="1">
    <source>
        <dbReference type="SAM" id="SignalP"/>
    </source>
</evidence>
<dbReference type="EMBL" id="QLLL01000006">
    <property type="protein sequence ID" value="RAJ02482.1"/>
    <property type="molecule type" value="Genomic_DNA"/>
</dbReference>
<protein>
    <recommendedName>
        <fullName evidence="2">Copper-binding protein MbnP-like domain-containing protein</fullName>
    </recommendedName>
</protein>
<evidence type="ECO:0000313" key="3">
    <source>
        <dbReference type="EMBL" id="RAJ02482.1"/>
    </source>
</evidence>
<feature type="signal peptide" evidence="1">
    <location>
        <begin position="1"/>
        <end position="23"/>
    </location>
</feature>
<dbReference type="OrthoDB" id="1422031at2"/>